<dbReference type="AlphaFoldDB" id="A0AAV5GLX8"/>
<dbReference type="PANTHER" id="PTHR39405:SF1">
    <property type="entry name" value="DSC E3 UBIQUITIN LIGASE COMPLEX SUBUNIT 4"/>
    <property type="match status" value="1"/>
</dbReference>
<protein>
    <recommendedName>
        <fullName evidence="3">DUF1746 domain-containing protein</fullName>
    </recommendedName>
</protein>
<evidence type="ECO:0000313" key="4">
    <source>
        <dbReference type="EMBL" id="GJN90372.1"/>
    </source>
</evidence>
<evidence type="ECO:0000313" key="5">
    <source>
        <dbReference type="Proteomes" id="UP001342314"/>
    </source>
</evidence>
<evidence type="ECO:0000259" key="3">
    <source>
        <dbReference type="Pfam" id="PF08508"/>
    </source>
</evidence>
<accession>A0AAV5GLX8</accession>
<dbReference type="InterPro" id="IPR038967">
    <property type="entry name" value="Dsc4-like"/>
</dbReference>
<comment type="caution">
    <text evidence="4">The sequence shown here is derived from an EMBL/GenBank/DDBJ whole genome shotgun (WGS) entry which is preliminary data.</text>
</comment>
<evidence type="ECO:0000256" key="1">
    <source>
        <dbReference type="SAM" id="MobiDB-lite"/>
    </source>
</evidence>
<keyword evidence="2" id="KW-0472">Membrane</keyword>
<feature type="region of interest" description="Disordered" evidence="1">
    <location>
        <begin position="169"/>
        <end position="230"/>
    </location>
</feature>
<proteinExistence type="predicted"/>
<sequence length="248" mass="26874">MLSCDLSPLHSTYLLHALLSLSFASHALAVVSYILSPAHVVVLALRVFTQWNLTNPRRNHPKRSLRFFVALWATQALVAAAAHAVTGSRGTKGPRGTYQRGIILDFVGQAVTPSLLHLLLVDLLLSLCQLTTLLLAFAATVPNDLDAASGEGARDYAILLGVDELEGDEGAFDEDEEQRASDAAGAARRRRKRRRSSASGAARQRRQSRRGYEGVPLEDTDDVEADDFDALEDEAVALGMVHPHPANC</sequence>
<evidence type="ECO:0000256" key="2">
    <source>
        <dbReference type="SAM" id="Phobius"/>
    </source>
</evidence>
<keyword evidence="2" id="KW-1133">Transmembrane helix</keyword>
<dbReference type="GO" id="GO:0005783">
    <property type="term" value="C:endoplasmic reticulum"/>
    <property type="evidence" value="ECO:0007669"/>
    <property type="project" value="TreeGrafter"/>
</dbReference>
<dbReference type="InterPro" id="IPR013715">
    <property type="entry name" value="DUF1746"/>
</dbReference>
<organism evidence="4 5">
    <name type="scientific">Rhodotorula paludigena</name>
    <dbReference type="NCBI Taxonomy" id="86838"/>
    <lineage>
        <taxon>Eukaryota</taxon>
        <taxon>Fungi</taxon>
        <taxon>Dikarya</taxon>
        <taxon>Basidiomycota</taxon>
        <taxon>Pucciniomycotina</taxon>
        <taxon>Microbotryomycetes</taxon>
        <taxon>Sporidiobolales</taxon>
        <taxon>Sporidiobolaceae</taxon>
        <taxon>Rhodotorula</taxon>
    </lineage>
</organism>
<dbReference type="Proteomes" id="UP001342314">
    <property type="component" value="Unassembled WGS sequence"/>
</dbReference>
<feature type="transmembrane region" description="Helical" evidence="2">
    <location>
        <begin position="23"/>
        <end position="45"/>
    </location>
</feature>
<dbReference type="GO" id="GO:0032933">
    <property type="term" value="P:SREBP signaling pathway"/>
    <property type="evidence" value="ECO:0007669"/>
    <property type="project" value="InterPro"/>
</dbReference>
<reference evidence="4 5" key="1">
    <citation type="submission" date="2021-12" db="EMBL/GenBank/DDBJ databases">
        <title>High titer production of polyol ester of fatty acids by Rhodotorula paludigena BS15 towards product separation-free biomass refinery.</title>
        <authorList>
            <person name="Mano J."/>
            <person name="Ono H."/>
            <person name="Tanaka T."/>
            <person name="Naito K."/>
            <person name="Sushida H."/>
            <person name="Ike M."/>
            <person name="Tokuyasu K."/>
            <person name="Kitaoka M."/>
        </authorList>
    </citation>
    <scope>NUCLEOTIDE SEQUENCE [LARGE SCALE GENOMIC DNA]</scope>
    <source>
        <strain evidence="4 5">BS15</strain>
    </source>
</reference>
<feature type="compositionally biased region" description="Acidic residues" evidence="1">
    <location>
        <begin position="216"/>
        <end position="230"/>
    </location>
</feature>
<feature type="compositionally biased region" description="Basic residues" evidence="1">
    <location>
        <begin position="187"/>
        <end position="196"/>
    </location>
</feature>
<dbReference type="GO" id="GO:0044695">
    <property type="term" value="C:Dsc E3 ubiquitin ligase complex"/>
    <property type="evidence" value="ECO:0007669"/>
    <property type="project" value="InterPro"/>
</dbReference>
<keyword evidence="5" id="KW-1185">Reference proteome</keyword>
<keyword evidence="2" id="KW-0812">Transmembrane</keyword>
<name>A0AAV5GLX8_9BASI</name>
<dbReference type="Pfam" id="PF08508">
    <property type="entry name" value="DUF1746"/>
    <property type="match status" value="1"/>
</dbReference>
<dbReference type="PANTHER" id="PTHR39405">
    <property type="entry name" value="DSC E3 UBIQUITIN LIGASE COMPLEX SUBUNIT 4"/>
    <property type="match status" value="1"/>
</dbReference>
<feature type="transmembrane region" description="Helical" evidence="2">
    <location>
        <begin position="65"/>
        <end position="85"/>
    </location>
</feature>
<feature type="transmembrane region" description="Helical" evidence="2">
    <location>
        <begin position="115"/>
        <end position="139"/>
    </location>
</feature>
<feature type="domain" description="DUF1746" evidence="3">
    <location>
        <begin position="27"/>
        <end position="130"/>
    </location>
</feature>
<dbReference type="EMBL" id="BQKY01000006">
    <property type="protein sequence ID" value="GJN90372.1"/>
    <property type="molecule type" value="Genomic_DNA"/>
</dbReference>
<gene>
    <name evidence="4" type="ORF">Rhopal_003383-T1</name>
</gene>